<gene>
    <name evidence="1" type="ORF">NCTC10738_03555</name>
</gene>
<organism evidence="1 2">
    <name type="scientific">Shewanella algae</name>
    <dbReference type="NCBI Taxonomy" id="38313"/>
    <lineage>
        <taxon>Bacteria</taxon>
        <taxon>Pseudomonadati</taxon>
        <taxon>Pseudomonadota</taxon>
        <taxon>Gammaproteobacteria</taxon>
        <taxon>Alteromonadales</taxon>
        <taxon>Shewanellaceae</taxon>
        <taxon>Shewanella</taxon>
    </lineage>
</organism>
<sequence length="77" mass="8974">MSGQPKRSNRVDSPCIRHCCLDLQDVCLGCFRTLEEILAWHQATDSERQAILERCRQRQVDRHQAAAGLRVMRREPK</sequence>
<reference evidence="1 2" key="1">
    <citation type="submission" date="2018-06" db="EMBL/GenBank/DDBJ databases">
        <authorList>
            <consortium name="Pathogen Informatics"/>
            <person name="Doyle S."/>
        </authorList>
    </citation>
    <scope>NUCLEOTIDE SEQUENCE [LARGE SCALE GENOMIC DNA]</scope>
    <source>
        <strain evidence="1 2">NCTC10738</strain>
    </source>
</reference>
<dbReference type="Pfam" id="PF06945">
    <property type="entry name" value="DUF1289"/>
    <property type="match status" value="1"/>
</dbReference>
<name>A0A380BND5_9GAMM</name>
<dbReference type="RefSeq" id="WP_115390248.1">
    <property type="nucleotide sequence ID" value="NZ_JADZHC010000054.1"/>
</dbReference>
<accession>A0A380BND5</accession>
<evidence type="ECO:0000313" key="1">
    <source>
        <dbReference type="EMBL" id="SUJ03119.1"/>
    </source>
</evidence>
<dbReference type="Proteomes" id="UP000254069">
    <property type="component" value="Unassembled WGS sequence"/>
</dbReference>
<dbReference type="PANTHER" id="PTHR35175:SF2">
    <property type="entry name" value="DUF1289 DOMAIN-CONTAINING PROTEIN"/>
    <property type="match status" value="1"/>
</dbReference>
<dbReference type="PANTHER" id="PTHR35175">
    <property type="entry name" value="DUF1289 DOMAIN-CONTAINING PROTEIN"/>
    <property type="match status" value="1"/>
</dbReference>
<dbReference type="InterPro" id="IPR010710">
    <property type="entry name" value="DUF1289"/>
</dbReference>
<protein>
    <submittedName>
        <fullName evidence="1">Predicted Fe-S protein</fullName>
    </submittedName>
</protein>
<proteinExistence type="predicted"/>
<keyword evidence="2" id="KW-1185">Reference proteome</keyword>
<dbReference type="EMBL" id="UGYO01000002">
    <property type="protein sequence ID" value="SUJ03119.1"/>
    <property type="molecule type" value="Genomic_DNA"/>
</dbReference>
<dbReference type="AlphaFoldDB" id="A0A380BND5"/>
<evidence type="ECO:0000313" key="2">
    <source>
        <dbReference type="Proteomes" id="UP000254069"/>
    </source>
</evidence>